<dbReference type="EMBL" id="BMAC01000312">
    <property type="protein sequence ID" value="GFP93369.1"/>
    <property type="molecule type" value="Genomic_DNA"/>
</dbReference>
<comment type="similarity">
    <text evidence="1">Belongs to the shikimate kinase family.</text>
</comment>
<evidence type="ECO:0000313" key="2">
    <source>
        <dbReference type="EMBL" id="GFP93369.1"/>
    </source>
</evidence>
<dbReference type="OrthoDB" id="10071778at2759"/>
<dbReference type="PANTHER" id="PTHR21087:SF4">
    <property type="entry name" value="INACTIVE SHIKIMATE KINASE LIKE 1, CHLOROPLASTIC-RELATED"/>
    <property type="match status" value="1"/>
</dbReference>
<dbReference type="GO" id="GO:0005829">
    <property type="term" value="C:cytosol"/>
    <property type="evidence" value="ECO:0007669"/>
    <property type="project" value="TreeGrafter"/>
</dbReference>
<keyword evidence="3" id="KW-1185">Reference proteome</keyword>
<dbReference type="Proteomes" id="UP000653305">
    <property type="component" value="Unassembled WGS sequence"/>
</dbReference>
<dbReference type="SUPFAM" id="SSF52540">
    <property type="entry name" value="P-loop containing nucleoside triphosphate hydrolases"/>
    <property type="match status" value="1"/>
</dbReference>
<organism evidence="2 3">
    <name type="scientific">Phtheirospermum japonicum</name>
    <dbReference type="NCBI Taxonomy" id="374723"/>
    <lineage>
        <taxon>Eukaryota</taxon>
        <taxon>Viridiplantae</taxon>
        <taxon>Streptophyta</taxon>
        <taxon>Embryophyta</taxon>
        <taxon>Tracheophyta</taxon>
        <taxon>Spermatophyta</taxon>
        <taxon>Magnoliopsida</taxon>
        <taxon>eudicotyledons</taxon>
        <taxon>Gunneridae</taxon>
        <taxon>Pentapetalae</taxon>
        <taxon>asterids</taxon>
        <taxon>lamiids</taxon>
        <taxon>Lamiales</taxon>
        <taxon>Orobanchaceae</taxon>
        <taxon>Orobanchaceae incertae sedis</taxon>
        <taxon>Phtheirospermum</taxon>
    </lineage>
</organism>
<accession>A0A830C2V1</accession>
<evidence type="ECO:0000256" key="1">
    <source>
        <dbReference type="ARBA" id="ARBA00006997"/>
    </source>
</evidence>
<dbReference type="Pfam" id="PF01202">
    <property type="entry name" value="SKI"/>
    <property type="match status" value="1"/>
</dbReference>
<sequence length="431" mass="47098">MRAEELTKYYYGVAILDLHPRIGRHKSWSAFSCSSARSSAQCRVDEAPILDGDQVGSAKSTRPSEISHVIERGVGDPSWALILCWDQVSSSKSGRIIQLAHVVEHDAGDLIWVLILCGDQASSAKCIKCSWARHLCNLSSTRHSLAQFAHTSGTARWELSALLSTMIGNSALGTAQWISLRELSVLLGDILSNSASSTALWIRSIMRAQLCALCACVGCCLVGALRTVINCIASGRLSAFDWLVHLISFNALDSVATKAIDYDLSLSIKKRALEVSPDLKGTSIFLVGLNSSYKSSLGRILADALRYYYFDSDSLVEEAAGGKSAAVSLIERDEEGYLASETEVLKQLSSMGRLVVYAGMELLKVRQTCTYNEAAAKYKPYRQKDGALLAIGALCDKLKKTEPYKSELEPMLVQHMFPEFNSPMGHLRAKE</sequence>
<comment type="caution">
    <text evidence="2">The sequence shown here is derived from an EMBL/GenBank/DDBJ whole genome shotgun (WGS) entry which is preliminary data.</text>
</comment>
<gene>
    <name evidence="2" type="ORF">PHJA_001481300</name>
</gene>
<dbReference type="GO" id="GO:0009507">
    <property type="term" value="C:chloroplast"/>
    <property type="evidence" value="ECO:0007669"/>
    <property type="project" value="TreeGrafter"/>
</dbReference>
<reference evidence="2" key="1">
    <citation type="submission" date="2020-07" db="EMBL/GenBank/DDBJ databases">
        <title>Ethylene signaling mediates host invasion by parasitic plants.</title>
        <authorList>
            <person name="Yoshida S."/>
        </authorList>
    </citation>
    <scope>NUCLEOTIDE SEQUENCE</scope>
    <source>
        <strain evidence="2">Okayama</strain>
    </source>
</reference>
<dbReference type="InterPro" id="IPR031322">
    <property type="entry name" value="Shikimate/glucono_kinase"/>
</dbReference>
<protein>
    <submittedName>
        <fullName evidence="2">Importin beta-like sad2</fullName>
    </submittedName>
</protein>
<name>A0A830C2V1_9LAMI</name>
<dbReference type="AlphaFoldDB" id="A0A830C2V1"/>
<evidence type="ECO:0000313" key="3">
    <source>
        <dbReference type="Proteomes" id="UP000653305"/>
    </source>
</evidence>
<dbReference type="InterPro" id="IPR027417">
    <property type="entry name" value="P-loop_NTPase"/>
</dbReference>
<dbReference type="PANTHER" id="PTHR21087">
    <property type="entry name" value="SHIKIMATE KINASE"/>
    <property type="match status" value="1"/>
</dbReference>
<proteinExistence type="inferred from homology"/>
<dbReference type="Gene3D" id="3.40.50.300">
    <property type="entry name" value="P-loop containing nucleotide triphosphate hydrolases"/>
    <property type="match status" value="1"/>
</dbReference>